<evidence type="ECO:0000256" key="4">
    <source>
        <dbReference type="ARBA" id="ARBA00022692"/>
    </source>
</evidence>
<dbReference type="GO" id="GO:0005886">
    <property type="term" value="C:plasma membrane"/>
    <property type="evidence" value="ECO:0007669"/>
    <property type="project" value="UniProtKB-SubCell"/>
</dbReference>
<keyword evidence="11" id="KW-0969">Cilium</keyword>
<evidence type="ECO:0000256" key="9">
    <source>
        <dbReference type="SAM" id="Phobius"/>
    </source>
</evidence>
<feature type="region of interest" description="Disordered" evidence="8">
    <location>
        <begin position="296"/>
        <end position="326"/>
    </location>
</feature>
<accession>A0A9D7HLD0</accession>
<name>A0A9D7HLD0_9PROT</name>
<evidence type="ECO:0000256" key="8">
    <source>
        <dbReference type="SAM" id="MobiDB-lite"/>
    </source>
</evidence>
<feature type="domain" description="OmpA-like" evidence="10">
    <location>
        <begin position="168"/>
        <end position="288"/>
    </location>
</feature>
<dbReference type="Proteomes" id="UP000807785">
    <property type="component" value="Unassembled WGS sequence"/>
</dbReference>
<keyword evidence="6 7" id="KW-0472">Membrane</keyword>
<evidence type="ECO:0000256" key="7">
    <source>
        <dbReference type="PROSITE-ProRule" id="PRU00473"/>
    </source>
</evidence>
<dbReference type="InterPro" id="IPR006665">
    <property type="entry name" value="OmpA-like"/>
</dbReference>
<evidence type="ECO:0000256" key="1">
    <source>
        <dbReference type="ARBA" id="ARBA00004162"/>
    </source>
</evidence>
<evidence type="ECO:0000256" key="5">
    <source>
        <dbReference type="ARBA" id="ARBA00022989"/>
    </source>
</evidence>
<dbReference type="PANTHER" id="PTHR30329:SF21">
    <property type="entry name" value="LIPOPROTEIN YIAD-RELATED"/>
    <property type="match status" value="1"/>
</dbReference>
<evidence type="ECO:0000313" key="12">
    <source>
        <dbReference type="Proteomes" id="UP000807785"/>
    </source>
</evidence>
<dbReference type="SUPFAM" id="SSF103088">
    <property type="entry name" value="OmpA-like"/>
    <property type="match status" value="1"/>
</dbReference>
<proteinExistence type="inferred from homology"/>
<dbReference type="AlphaFoldDB" id="A0A9D7HLD0"/>
<sequence length="326" mass="35384">MSDDTQQPIIVKRIKKGGGGHHGGAWKIAYADFVTAMMAFFLLMWLLGSTAKGDLKGIADYFNTPLKVALMGGSGSGDSSSVLQGGGTDLTRSTGQVRQGEIDSKKRTINLQALQAEKEGKMARAEAEAKERARLSELKGQIEALVEANPSLRPFKNQLLLDITSEGLRIQIVDEKNRPMFDSASAELKPYTRDILHEIGRVLNQVENRLSLSGHTDATQYAGGDRGFSNWELSASRANASRRELIAGGMDEKKVVRVVGLASSILFDKDDPTNPINRRISIIVMNKRTEEALMRDGNSLDVEADKPLDPGDIPPQLPGGRAGNAE</sequence>
<evidence type="ECO:0000313" key="11">
    <source>
        <dbReference type="EMBL" id="MBK6972563.1"/>
    </source>
</evidence>
<dbReference type="Pfam" id="PF00691">
    <property type="entry name" value="OmpA"/>
    <property type="match status" value="1"/>
</dbReference>
<keyword evidence="11" id="KW-0966">Cell projection</keyword>
<keyword evidence="4 9" id="KW-0812">Transmembrane</keyword>
<dbReference type="EMBL" id="JADJEV010000003">
    <property type="protein sequence ID" value="MBK6972563.1"/>
    <property type="molecule type" value="Genomic_DNA"/>
</dbReference>
<feature type="region of interest" description="Disordered" evidence="8">
    <location>
        <begin position="80"/>
        <end position="101"/>
    </location>
</feature>
<dbReference type="NCBIfam" id="NF006548">
    <property type="entry name" value="PRK09041.1"/>
    <property type="match status" value="1"/>
</dbReference>
<keyword evidence="5 9" id="KW-1133">Transmembrane helix</keyword>
<dbReference type="Gene3D" id="3.30.1330.60">
    <property type="entry name" value="OmpA-like domain"/>
    <property type="match status" value="1"/>
</dbReference>
<comment type="caution">
    <text evidence="11">The sequence shown here is derived from an EMBL/GenBank/DDBJ whole genome shotgun (WGS) entry which is preliminary data.</text>
</comment>
<dbReference type="InterPro" id="IPR050330">
    <property type="entry name" value="Bact_OuterMem_StrucFunc"/>
</dbReference>
<protein>
    <submittedName>
        <fullName evidence="11">Flagellar motor protein MotB</fullName>
    </submittedName>
</protein>
<dbReference type="CDD" id="cd07185">
    <property type="entry name" value="OmpA_C-like"/>
    <property type="match status" value="1"/>
</dbReference>
<feature type="transmembrane region" description="Helical" evidence="9">
    <location>
        <begin position="28"/>
        <end position="47"/>
    </location>
</feature>
<keyword evidence="11" id="KW-0282">Flagellum</keyword>
<gene>
    <name evidence="11" type="primary">motB</name>
    <name evidence="11" type="ORF">IPH26_06300</name>
</gene>
<evidence type="ECO:0000256" key="2">
    <source>
        <dbReference type="ARBA" id="ARBA00008914"/>
    </source>
</evidence>
<evidence type="ECO:0000256" key="6">
    <source>
        <dbReference type="ARBA" id="ARBA00023136"/>
    </source>
</evidence>
<reference evidence="11" key="1">
    <citation type="submission" date="2020-10" db="EMBL/GenBank/DDBJ databases">
        <title>Connecting structure to function with the recovery of over 1000 high-quality activated sludge metagenome-assembled genomes encoding full-length rRNA genes using long-read sequencing.</title>
        <authorList>
            <person name="Singleton C.M."/>
            <person name="Petriglieri F."/>
            <person name="Kristensen J.M."/>
            <person name="Kirkegaard R.H."/>
            <person name="Michaelsen T.Y."/>
            <person name="Andersen M.H."/>
            <person name="Karst S.M."/>
            <person name="Dueholm M.S."/>
            <person name="Nielsen P.H."/>
            <person name="Albertsen M."/>
        </authorList>
    </citation>
    <scope>NUCLEOTIDE SEQUENCE</scope>
    <source>
        <strain evidence="11">Bjer_18-Q3-R1-45_BAT3C.347</strain>
    </source>
</reference>
<comment type="similarity">
    <text evidence="2">Belongs to the MotB family.</text>
</comment>
<dbReference type="InterPro" id="IPR025713">
    <property type="entry name" value="MotB-like_N_dom"/>
</dbReference>
<dbReference type="Pfam" id="PF13677">
    <property type="entry name" value="MotB_plug"/>
    <property type="match status" value="1"/>
</dbReference>
<dbReference type="InterPro" id="IPR036737">
    <property type="entry name" value="OmpA-like_sf"/>
</dbReference>
<keyword evidence="3" id="KW-1003">Cell membrane</keyword>
<organism evidence="11 12">
    <name type="scientific">Candidatus Methylophosphatis roskildensis</name>
    <dbReference type="NCBI Taxonomy" id="2899263"/>
    <lineage>
        <taxon>Bacteria</taxon>
        <taxon>Pseudomonadati</taxon>
        <taxon>Pseudomonadota</taxon>
        <taxon>Betaproteobacteria</taxon>
        <taxon>Nitrosomonadales</taxon>
        <taxon>Sterolibacteriaceae</taxon>
        <taxon>Candidatus Methylophosphatis</taxon>
    </lineage>
</organism>
<dbReference type="PANTHER" id="PTHR30329">
    <property type="entry name" value="STATOR ELEMENT OF FLAGELLAR MOTOR COMPLEX"/>
    <property type="match status" value="1"/>
</dbReference>
<comment type="subcellular location">
    <subcellularLocation>
        <location evidence="1">Cell membrane</location>
        <topology evidence="1">Single-pass membrane protein</topology>
    </subcellularLocation>
</comment>
<evidence type="ECO:0000259" key="10">
    <source>
        <dbReference type="PROSITE" id="PS51123"/>
    </source>
</evidence>
<dbReference type="PROSITE" id="PS51123">
    <property type="entry name" value="OMPA_2"/>
    <property type="match status" value="1"/>
</dbReference>
<evidence type="ECO:0000256" key="3">
    <source>
        <dbReference type="ARBA" id="ARBA00022475"/>
    </source>
</evidence>